<dbReference type="AlphaFoldDB" id="A0A1M2VKA0"/>
<dbReference type="STRING" id="154538.A0A1M2VKA0"/>
<feature type="compositionally biased region" description="Low complexity" evidence="1">
    <location>
        <begin position="292"/>
        <end position="301"/>
    </location>
</feature>
<feature type="transmembrane region" description="Helical" evidence="2">
    <location>
        <begin position="55"/>
        <end position="79"/>
    </location>
</feature>
<keyword evidence="2" id="KW-1133">Transmembrane helix</keyword>
<feature type="region of interest" description="Disordered" evidence="1">
    <location>
        <begin position="256"/>
        <end position="312"/>
    </location>
</feature>
<proteinExistence type="predicted"/>
<protein>
    <submittedName>
        <fullName evidence="3">Uncharacterized protein</fullName>
    </submittedName>
</protein>
<feature type="compositionally biased region" description="Basic residues" evidence="1">
    <location>
        <begin position="265"/>
        <end position="287"/>
    </location>
</feature>
<reference evidence="3 4" key="1">
    <citation type="submission" date="2016-10" db="EMBL/GenBank/DDBJ databases">
        <title>Genome sequence of the basidiomycete white-rot fungus Trametes pubescens.</title>
        <authorList>
            <person name="Makela M.R."/>
            <person name="Granchi Z."/>
            <person name="Peng M."/>
            <person name="De Vries R.P."/>
            <person name="Grigoriev I."/>
            <person name="Riley R."/>
            <person name="Hilden K."/>
        </authorList>
    </citation>
    <scope>NUCLEOTIDE SEQUENCE [LARGE SCALE GENOMIC DNA]</scope>
    <source>
        <strain evidence="3 4">FBCC735</strain>
    </source>
</reference>
<feature type="region of interest" description="Disordered" evidence="1">
    <location>
        <begin position="204"/>
        <end position="225"/>
    </location>
</feature>
<keyword evidence="2" id="KW-0472">Membrane</keyword>
<evidence type="ECO:0000313" key="4">
    <source>
        <dbReference type="Proteomes" id="UP000184267"/>
    </source>
</evidence>
<organism evidence="3 4">
    <name type="scientific">Trametes pubescens</name>
    <name type="common">White-rot fungus</name>
    <dbReference type="NCBI Taxonomy" id="154538"/>
    <lineage>
        <taxon>Eukaryota</taxon>
        <taxon>Fungi</taxon>
        <taxon>Dikarya</taxon>
        <taxon>Basidiomycota</taxon>
        <taxon>Agaricomycotina</taxon>
        <taxon>Agaricomycetes</taxon>
        <taxon>Polyporales</taxon>
        <taxon>Polyporaceae</taxon>
        <taxon>Trametes</taxon>
    </lineage>
</organism>
<feature type="transmembrane region" description="Helical" evidence="2">
    <location>
        <begin position="91"/>
        <end position="109"/>
    </location>
</feature>
<name>A0A1M2VKA0_TRAPU</name>
<keyword evidence="4" id="KW-1185">Reference proteome</keyword>
<gene>
    <name evidence="3" type="ORF">TRAPUB_1093</name>
</gene>
<dbReference type="OrthoDB" id="2355659at2759"/>
<comment type="caution">
    <text evidence="3">The sequence shown here is derived from an EMBL/GenBank/DDBJ whole genome shotgun (WGS) entry which is preliminary data.</text>
</comment>
<evidence type="ECO:0000256" key="2">
    <source>
        <dbReference type="SAM" id="Phobius"/>
    </source>
</evidence>
<dbReference type="OMA" id="RSTVCEE"/>
<keyword evidence="2" id="KW-0812">Transmembrane</keyword>
<feature type="compositionally biased region" description="Low complexity" evidence="1">
    <location>
        <begin position="207"/>
        <end position="218"/>
    </location>
</feature>
<dbReference type="EMBL" id="MNAD01001094">
    <property type="protein sequence ID" value="OJT08000.1"/>
    <property type="molecule type" value="Genomic_DNA"/>
</dbReference>
<evidence type="ECO:0000313" key="3">
    <source>
        <dbReference type="EMBL" id="OJT08000.1"/>
    </source>
</evidence>
<feature type="transmembrane region" description="Helical" evidence="2">
    <location>
        <begin position="152"/>
        <end position="174"/>
    </location>
</feature>
<sequence length="312" mass="34240">MSLFRSLSLAGSLAGAVWNLAFAVRLLALSRSLGGENESEWESAIDVRAVDSVRLVWGLLFVYFAAASASCFIGFVGLAKHVRLFVRIYRDYSIADFVFVTLATLGVSYTTFRSSTVRSTVCEELSSHPELMRDMGEVGLSLENCEQWFERAVVAVLGVMFILIVVRLHIVIALSQYYRHIGQKAHHGLRPIKTDMPMQRIYLVNTPSSSSPSSSSSHSRSHHFTSGEDVAVYATVPVGSMSEEDARNMHATEAWIAPPGTGAPRTHRHSHSHSHAHSHSRSHRHSHSLSGRAADARQAAAPTDDEKAAFLA</sequence>
<evidence type="ECO:0000256" key="1">
    <source>
        <dbReference type="SAM" id="MobiDB-lite"/>
    </source>
</evidence>
<dbReference type="Proteomes" id="UP000184267">
    <property type="component" value="Unassembled WGS sequence"/>
</dbReference>
<accession>A0A1M2VKA0</accession>